<comment type="caution">
    <text evidence="8">The sequence shown here is derived from an EMBL/GenBank/DDBJ whole genome shotgun (WGS) entry which is preliminary data.</text>
</comment>
<evidence type="ECO:0000313" key="9">
    <source>
        <dbReference type="Proteomes" id="UP000660611"/>
    </source>
</evidence>
<evidence type="ECO:0000256" key="6">
    <source>
        <dbReference type="SAM" id="Phobius"/>
    </source>
</evidence>
<keyword evidence="9" id="KW-1185">Reference proteome</keyword>
<feature type="transmembrane region" description="Helical" evidence="6">
    <location>
        <begin position="45"/>
        <end position="62"/>
    </location>
</feature>
<sequence length="104" mass="11593">MSNSPARVFRIAAIGEACSWLGLLVGMFFKYVVVENEIGVKVFGPIHGAMFVIYLVALVWVARAERWSLARFAVGAVASIPPFTTLLFELWVERVRRAPVPERA</sequence>
<comment type="subcellular location">
    <subcellularLocation>
        <location evidence="1">Cell membrane</location>
        <topology evidence="1">Multi-pass membrane protein</topology>
    </subcellularLocation>
</comment>
<evidence type="ECO:0000313" key="8">
    <source>
        <dbReference type="EMBL" id="GIG42277.1"/>
    </source>
</evidence>
<name>A0A919PDN4_9ACTN</name>
<dbReference type="PANTHER" id="PTHR40077:SF1">
    <property type="entry name" value="MEMBRANE PROTEIN"/>
    <property type="match status" value="1"/>
</dbReference>
<evidence type="ECO:0000256" key="2">
    <source>
        <dbReference type="ARBA" id="ARBA00022475"/>
    </source>
</evidence>
<keyword evidence="3 6" id="KW-0812">Transmembrane</keyword>
<protein>
    <recommendedName>
        <fullName evidence="7">DUF3817 domain-containing protein</fullName>
    </recommendedName>
</protein>
<dbReference type="InterPro" id="IPR023845">
    <property type="entry name" value="DUF3817_TM"/>
</dbReference>
<evidence type="ECO:0000256" key="1">
    <source>
        <dbReference type="ARBA" id="ARBA00004651"/>
    </source>
</evidence>
<feature type="transmembrane region" description="Helical" evidence="6">
    <location>
        <begin position="69"/>
        <end position="92"/>
    </location>
</feature>
<feature type="transmembrane region" description="Helical" evidence="6">
    <location>
        <begin position="12"/>
        <end position="33"/>
    </location>
</feature>
<evidence type="ECO:0000256" key="3">
    <source>
        <dbReference type="ARBA" id="ARBA00022692"/>
    </source>
</evidence>
<keyword evidence="4 6" id="KW-1133">Transmembrane helix</keyword>
<dbReference type="NCBIfam" id="TIGR03954">
    <property type="entry name" value="integ_memb_HG"/>
    <property type="match status" value="1"/>
</dbReference>
<keyword evidence="2" id="KW-1003">Cell membrane</keyword>
<dbReference type="GO" id="GO:0005886">
    <property type="term" value="C:plasma membrane"/>
    <property type="evidence" value="ECO:0007669"/>
    <property type="project" value="UniProtKB-SubCell"/>
</dbReference>
<proteinExistence type="predicted"/>
<dbReference type="Pfam" id="PF12823">
    <property type="entry name" value="DUF3817"/>
    <property type="match status" value="1"/>
</dbReference>
<evidence type="ECO:0000256" key="5">
    <source>
        <dbReference type="ARBA" id="ARBA00023136"/>
    </source>
</evidence>
<dbReference type="EMBL" id="BONQ01000010">
    <property type="protein sequence ID" value="GIG42277.1"/>
    <property type="molecule type" value="Genomic_DNA"/>
</dbReference>
<accession>A0A919PDN4</accession>
<gene>
    <name evidence="8" type="ORF">Dsi01nite_003180</name>
</gene>
<organism evidence="8 9">
    <name type="scientific">Dactylosporangium siamense</name>
    <dbReference type="NCBI Taxonomy" id="685454"/>
    <lineage>
        <taxon>Bacteria</taxon>
        <taxon>Bacillati</taxon>
        <taxon>Actinomycetota</taxon>
        <taxon>Actinomycetes</taxon>
        <taxon>Micromonosporales</taxon>
        <taxon>Micromonosporaceae</taxon>
        <taxon>Dactylosporangium</taxon>
    </lineage>
</organism>
<dbReference type="PANTHER" id="PTHR40077">
    <property type="entry name" value="MEMBRANE PROTEIN-RELATED"/>
    <property type="match status" value="1"/>
</dbReference>
<dbReference type="Proteomes" id="UP000660611">
    <property type="component" value="Unassembled WGS sequence"/>
</dbReference>
<reference evidence="8" key="1">
    <citation type="submission" date="2021-01" db="EMBL/GenBank/DDBJ databases">
        <title>Whole genome shotgun sequence of Dactylosporangium siamense NBRC 106093.</title>
        <authorList>
            <person name="Komaki H."/>
            <person name="Tamura T."/>
        </authorList>
    </citation>
    <scope>NUCLEOTIDE SEQUENCE</scope>
    <source>
        <strain evidence="8">NBRC 106093</strain>
    </source>
</reference>
<evidence type="ECO:0000259" key="7">
    <source>
        <dbReference type="Pfam" id="PF12823"/>
    </source>
</evidence>
<dbReference type="AlphaFoldDB" id="A0A919PDN4"/>
<keyword evidence="5 6" id="KW-0472">Membrane</keyword>
<dbReference type="RefSeq" id="WP_203844170.1">
    <property type="nucleotide sequence ID" value="NZ_BAAAVW010000005.1"/>
</dbReference>
<evidence type="ECO:0000256" key="4">
    <source>
        <dbReference type="ARBA" id="ARBA00022989"/>
    </source>
</evidence>
<feature type="domain" description="DUF3817" evidence="7">
    <location>
        <begin position="7"/>
        <end position="94"/>
    </location>
</feature>